<dbReference type="GeneID" id="107778834"/>
<keyword evidence="1" id="KW-1185">Reference proteome</keyword>
<dbReference type="Gene3D" id="3.60.10.10">
    <property type="entry name" value="Endonuclease/exonuclease/phosphatase"/>
    <property type="match status" value="1"/>
</dbReference>
<protein>
    <submittedName>
        <fullName evidence="2">Uncharacterized protein LOC107778834</fullName>
    </submittedName>
</protein>
<name>A0A1S3YR77_TOBAC</name>
<dbReference type="RefSeq" id="XP_016454638.1">
    <property type="nucleotide sequence ID" value="XM_016599152.1"/>
</dbReference>
<dbReference type="Proteomes" id="UP000790787">
    <property type="component" value="Chromosome 12"/>
</dbReference>
<gene>
    <name evidence="2" type="primary">LOC107778834</name>
</gene>
<dbReference type="PaxDb" id="4097-A0A1S3YR77"/>
<dbReference type="PANTHER" id="PTHR33710:SF23">
    <property type="entry name" value="NON-LTR RETROELEMENT REVERSE TRANSCRIPTASE"/>
    <property type="match status" value="1"/>
</dbReference>
<dbReference type="PANTHER" id="PTHR33710">
    <property type="entry name" value="BNAC02G09200D PROTEIN"/>
    <property type="match status" value="1"/>
</dbReference>
<dbReference type="KEGG" id="nta:107778834"/>
<dbReference type="AlphaFoldDB" id="A0A1S3YR77"/>
<dbReference type="SUPFAM" id="SSF56219">
    <property type="entry name" value="DNase I-like"/>
    <property type="match status" value="1"/>
</dbReference>
<evidence type="ECO:0000313" key="1">
    <source>
        <dbReference type="Proteomes" id="UP000790787"/>
    </source>
</evidence>
<reference evidence="2" key="2">
    <citation type="submission" date="2025-08" db="UniProtKB">
        <authorList>
            <consortium name="RefSeq"/>
        </authorList>
    </citation>
    <scope>IDENTIFICATION</scope>
    <source>
        <tissue evidence="2">Leaf</tissue>
    </source>
</reference>
<dbReference type="OrthoDB" id="1720282at2759"/>
<evidence type="ECO:0000313" key="2">
    <source>
        <dbReference type="RefSeq" id="XP_016454638.1"/>
    </source>
</evidence>
<dbReference type="InterPro" id="IPR036691">
    <property type="entry name" value="Endo/exonu/phosph_ase_sf"/>
</dbReference>
<proteinExistence type="predicted"/>
<accession>A0A1S3YR77</accession>
<sequence>MNALIWNVRSVNTKKAFERAITMHRQYHFEFIGLMEPMQHARKLEKYRRRIGIAQAFGNISNNIWAFIDEVYKVKILMDMDQQLTMKLYNVDTKKTFILTLVYAKCDVIEMIELWDSMYGLATDMSLPWIVGSNFNVIWDEEEKFGGLPVHMNEVIDFRHCVNTCNLFDIGFKWSIYTWWNGRAEDDCIFKRLDRVLTNVEFQQSFPGLEINHLSKIGSDHIPLQLNTSANTVPIKKSFGFLNNWTKHELFIDAVKENWTEDFCAHPF</sequence>
<reference evidence="1" key="1">
    <citation type="journal article" date="2014" name="Nat. Commun.">
        <title>The tobacco genome sequence and its comparison with those of tomato and potato.</title>
        <authorList>
            <person name="Sierro N."/>
            <person name="Battey J.N."/>
            <person name="Ouadi S."/>
            <person name="Bakaher N."/>
            <person name="Bovet L."/>
            <person name="Willig A."/>
            <person name="Goepfert S."/>
            <person name="Peitsch M.C."/>
            <person name="Ivanov N.V."/>
        </authorList>
    </citation>
    <scope>NUCLEOTIDE SEQUENCE [LARGE SCALE GENOMIC DNA]</scope>
</reference>
<organism evidence="1 2">
    <name type="scientific">Nicotiana tabacum</name>
    <name type="common">Common tobacco</name>
    <dbReference type="NCBI Taxonomy" id="4097"/>
    <lineage>
        <taxon>Eukaryota</taxon>
        <taxon>Viridiplantae</taxon>
        <taxon>Streptophyta</taxon>
        <taxon>Embryophyta</taxon>
        <taxon>Tracheophyta</taxon>
        <taxon>Spermatophyta</taxon>
        <taxon>Magnoliopsida</taxon>
        <taxon>eudicotyledons</taxon>
        <taxon>Gunneridae</taxon>
        <taxon>Pentapetalae</taxon>
        <taxon>asterids</taxon>
        <taxon>lamiids</taxon>
        <taxon>Solanales</taxon>
        <taxon>Solanaceae</taxon>
        <taxon>Nicotianoideae</taxon>
        <taxon>Nicotianeae</taxon>
        <taxon>Nicotiana</taxon>
    </lineage>
</organism>